<keyword evidence="3" id="KW-1185">Reference proteome</keyword>
<accession>A0AAD7DB75</accession>
<reference evidence="2" key="1">
    <citation type="submission" date="2023-03" db="EMBL/GenBank/DDBJ databases">
        <title>Massive genome expansion in bonnet fungi (Mycena s.s.) driven by repeated elements and novel gene families across ecological guilds.</title>
        <authorList>
            <consortium name="Lawrence Berkeley National Laboratory"/>
            <person name="Harder C.B."/>
            <person name="Miyauchi S."/>
            <person name="Viragh M."/>
            <person name="Kuo A."/>
            <person name="Thoen E."/>
            <person name="Andreopoulos B."/>
            <person name="Lu D."/>
            <person name="Skrede I."/>
            <person name="Drula E."/>
            <person name="Henrissat B."/>
            <person name="Morin E."/>
            <person name="Kohler A."/>
            <person name="Barry K."/>
            <person name="LaButti K."/>
            <person name="Morin E."/>
            <person name="Salamov A."/>
            <person name="Lipzen A."/>
            <person name="Mereny Z."/>
            <person name="Hegedus B."/>
            <person name="Baldrian P."/>
            <person name="Stursova M."/>
            <person name="Weitz H."/>
            <person name="Taylor A."/>
            <person name="Grigoriev I.V."/>
            <person name="Nagy L.G."/>
            <person name="Martin F."/>
            <person name="Kauserud H."/>
        </authorList>
    </citation>
    <scope>NUCLEOTIDE SEQUENCE</scope>
    <source>
        <strain evidence="2">CBHHK067</strain>
    </source>
</reference>
<proteinExistence type="predicted"/>
<dbReference type="EMBL" id="JARKIE010000087">
    <property type="protein sequence ID" value="KAJ7687522.1"/>
    <property type="molecule type" value="Genomic_DNA"/>
</dbReference>
<comment type="caution">
    <text evidence="2">The sequence shown here is derived from an EMBL/GenBank/DDBJ whole genome shotgun (WGS) entry which is preliminary data.</text>
</comment>
<name>A0AAD7DB75_MYCRO</name>
<evidence type="ECO:0000313" key="3">
    <source>
        <dbReference type="Proteomes" id="UP001221757"/>
    </source>
</evidence>
<evidence type="ECO:0000313" key="2">
    <source>
        <dbReference type="EMBL" id="KAJ7687522.1"/>
    </source>
</evidence>
<sequence length="674" mass="76039">MAEDKGAYENFDDITISETAGLRLHAKVLWDNRIGYYGLRYSESRTVRWQAQRAHGTGLVITKPSICPPGLERELGISAIATTNDSCGPHLTIHQLGYIILDSGQAAGQVALTGTNIVRMDIVTPETFHVTPKPPRKKVAAQKPSPVLQTPSTNDTPSTQPRLRKKKRTQWEKSDAILDTIGKHFGSLGQFLAVLFYNHIPGVLDPRTKRHVRTVTAFLGGESTTTMDSSLEFAPPDVASPRDIDYARPCLSTWAPQTAGPELRRQVGVLTQNDPSDPTDRTQLRASTNGRAKNIRLVTWDEFSQLTIPRIAGRYKFRARALCSLTLSRNRYASGYLALPLAVWQFACKTHVDEKWIFSRFGFTVHDTTARACLDTLTDSSLAKLRGSVAEGIKNGTMRWQIILDNVQQYCRQRDLRLGREDVLKVGTAATEILLEDCAPGAFDLQNHLDLVIKQERRELTIDSLYGDINWAYIHELTALHWVRILVYFIPQLAYLCQEVTAAFNSEKMTKRRLPKGRKTVMQPSIFFRHLFTIISFKTPPTIREYQVFPRALLTYVLKPESRKTAIMQSFPTMAESECKPQGMMHVWHEFESQMGQNQCSPRLLKECYLVGLQSSLCGTIATTNTAVGPPMPLKSLSLRRKTILCRNYSQWRRKITELRRGFAVQDVISDVGT</sequence>
<feature type="compositionally biased region" description="Polar residues" evidence="1">
    <location>
        <begin position="147"/>
        <end position="161"/>
    </location>
</feature>
<protein>
    <submittedName>
        <fullName evidence="2">Uncharacterized protein</fullName>
    </submittedName>
</protein>
<dbReference type="Proteomes" id="UP001221757">
    <property type="component" value="Unassembled WGS sequence"/>
</dbReference>
<evidence type="ECO:0000256" key="1">
    <source>
        <dbReference type="SAM" id="MobiDB-lite"/>
    </source>
</evidence>
<dbReference type="AlphaFoldDB" id="A0AAD7DB75"/>
<organism evidence="2 3">
    <name type="scientific">Mycena rosella</name>
    <name type="common">Pink bonnet</name>
    <name type="synonym">Agaricus rosellus</name>
    <dbReference type="NCBI Taxonomy" id="1033263"/>
    <lineage>
        <taxon>Eukaryota</taxon>
        <taxon>Fungi</taxon>
        <taxon>Dikarya</taxon>
        <taxon>Basidiomycota</taxon>
        <taxon>Agaricomycotina</taxon>
        <taxon>Agaricomycetes</taxon>
        <taxon>Agaricomycetidae</taxon>
        <taxon>Agaricales</taxon>
        <taxon>Marasmiineae</taxon>
        <taxon>Mycenaceae</taxon>
        <taxon>Mycena</taxon>
    </lineage>
</organism>
<feature type="region of interest" description="Disordered" evidence="1">
    <location>
        <begin position="129"/>
        <end position="171"/>
    </location>
</feature>
<gene>
    <name evidence="2" type="ORF">B0H17DRAFT_1136251</name>
</gene>